<comment type="caution">
    <text evidence="3">The sequence shown here is derived from an EMBL/GenBank/DDBJ whole genome shotgun (WGS) entry which is preliminary data.</text>
</comment>
<feature type="region of interest" description="Disordered" evidence="1">
    <location>
        <begin position="9"/>
        <end position="30"/>
    </location>
</feature>
<dbReference type="PANTHER" id="PTHR24148">
    <property type="entry name" value="ANKYRIN REPEAT DOMAIN-CONTAINING PROTEIN 39 HOMOLOG-RELATED"/>
    <property type="match status" value="1"/>
</dbReference>
<sequence length="746" mass="86537">MQIINILLRPRTSWPEPKRGPGEQNSGPLKSSSGWWGIALAAGYGLFELYRSWDQVRTGSLHAIKYEELQPGQIRLLVLNPGRGDQPIECHLQHTSLADAPDFEALSYVWGAPEPAFEIMCNDEKTRIGPNLHLALHHLRDGDRPRVLWADALCINQRDVGEKNQQVPMMGDIYQKATRAVIWLGVPDTTTENSMQALREVNDYFRRTLWLYDGTFVTMFTRMFWFAKLGLRRTLKKHQIAELAAFDWASIVALYENIWFRRVWVFQEFAKSQDAVVVFGQVETSLASVLNPYVEVHFTQNIREEVLGPHNYDWQSLHSIYDLMIMGYDRNRYILSPRTLVDLMFENRARNATDDRDYVFAFRNLASDVSEADMETAPDYSVPTGEIYQRLALWSLKKKDLQILQYASLNWKSSRTDRALPSWVPDWRTMRWTFPILSDPKRPYNASGSKAPVVSWDPGEPDVLRIKGHLVDRVSDVAITECHFIDMEEFRTWEDAENQKLAKRLRLKNPQDERVSSWLEVQKARDEYENGKMDHPLVQRWIEAQAFQQKYGMGLDKFEILWMRDCRRVAARGTQRLTKAQAQAWWRTLSLGQPQRFSFEEFLEYHAFMIKAIREHRKFAPLEGTAHFVRTDLEIREWELRRQMSKAFAGLTARRFLATAHGRLGWAPLCTKPGDLVCIFDGAPVPFILRPRTEKMTASQKQSRDNAFSMLGDETKYELVGEAYIDGMMYGEAVSAKDSGRVFHLT</sequence>
<evidence type="ECO:0000256" key="1">
    <source>
        <dbReference type="SAM" id="MobiDB-lite"/>
    </source>
</evidence>
<evidence type="ECO:0000259" key="2">
    <source>
        <dbReference type="Pfam" id="PF06985"/>
    </source>
</evidence>
<gene>
    <name evidence="3" type="ORF">QQX98_008310</name>
</gene>
<dbReference type="Pfam" id="PF06985">
    <property type="entry name" value="HET"/>
    <property type="match status" value="1"/>
</dbReference>
<feature type="domain" description="Heterokaryon incompatibility" evidence="2">
    <location>
        <begin position="103"/>
        <end position="268"/>
    </location>
</feature>
<keyword evidence="4" id="KW-1185">Reference proteome</keyword>
<organism evidence="3 4">
    <name type="scientific">Neonectria punicea</name>
    <dbReference type="NCBI Taxonomy" id="979145"/>
    <lineage>
        <taxon>Eukaryota</taxon>
        <taxon>Fungi</taxon>
        <taxon>Dikarya</taxon>
        <taxon>Ascomycota</taxon>
        <taxon>Pezizomycotina</taxon>
        <taxon>Sordariomycetes</taxon>
        <taxon>Hypocreomycetidae</taxon>
        <taxon>Hypocreales</taxon>
        <taxon>Nectriaceae</taxon>
        <taxon>Neonectria</taxon>
    </lineage>
</organism>
<dbReference type="Proteomes" id="UP001498476">
    <property type="component" value="Unassembled WGS sequence"/>
</dbReference>
<evidence type="ECO:0000313" key="4">
    <source>
        <dbReference type="Proteomes" id="UP001498476"/>
    </source>
</evidence>
<dbReference type="Pfam" id="PF26639">
    <property type="entry name" value="Het-6_barrel"/>
    <property type="match status" value="1"/>
</dbReference>
<protein>
    <recommendedName>
        <fullName evidence="2">Heterokaryon incompatibility domain-containing protein</fullName>
    </recommendedName>
</protein>
<dbReference type="EMBL" id="JAZAVJ010000148">
    <property type="protein sequence ID" value="KAK7409526.1"/>
    <property type="molecule type" value="Genomic_DNA"/>
</dbReference>
<reference evidence="3 4" key="1">
    <citation type="journal article" date="2025" name="Microbiol. Resour. Announc.">
        <title>Draft genome sequences for Neonectria magnoliae and Neonectria punicea, canker pathogens of Liriodendron tulipifera and Acer saccharum in West Virginia.</title>
        <authorList>
            <person name="Petronek H.M."/>
            <person name="Kasson M.T."/>
            <person name="Metheny A.M."/>
            <person name="Stauder C.M."/>
            <person name="Lovett B."/>
            <person name="Lynch S.C."/>
            <person name="Garnas J.R."/>
            <person name="Kasson L.R."/>
            <person name="Stajich J.E."/>
        </authorList>
    </citation>
    <scope>NUCLEOTIDE SEQUENCE [LARGE SCALE GENOMIC DNA]</scope>
    <source>
        <strain evidence="3 4">NRRL 64653</strain>
    </source>
</reference>
<dbReference type="PANTHER" id="PTHR24148:SF64">
    <property type="entry name" value="HETEROKARYON INCOMPATIBILITY DOMAIN-CONTAINING PROTEIN"/>
    <property type="match status" value="1"/>
</dbReference>
<evidence type="ECO:0000313" key="3">
    <source>
        <dbReference type="EMBL" id="KAK7409526.1"/>
    </source>
</evidence>
<proteinExistence type="predicted"/>
<name>A0ABR1GVZ4_9HYPO</name>
<dbReference type="InterPro" id="IPR052895">
    <property type="entry name" value="HetReg/Transcr_Mod"/>
</dbReference>
<accession>A0ABR1GVZ4</accession>
<dbReference type="InterPro" id="IPR010730">
    <property type="entry name" value="HET"/>
</dbReference>